<reference evidence="2" key="2">
    <citation type="submission" date="2022-01" db="EMBL/GenBank/DDBJ databases">
        <authorList>
            <person name="Yamashiro T."/>
            <person name="Shiraishi A."/>
            <person name="Satake H."/>
            <person name="Nakayama K."/>
        </authorList>
    </citation>
    <scope>NUCLEOTIDE SEQUENCE</scope>
</reference>
<evidence type="ECO:0000313" key="2">
    <source>
        <dbReference type="EMBL" id="GJT25633.1"/>
    </source>
</evidence>
<feature type="compositionally biased region" description="Acidic residues" evidence="1">
    <location>
        <begin position="54"/>
        <end position="70"/>
    </location>
</feature>
<dbReference type="EMBL" id="BQNB010014227">
    <property type="protein sequence ID" value="GJT25633.1"/>
    <property type="molecule type" value="Genomic_DNA"/>
</dbReference>
<evidence type="ECO:0000313" key="3">
    <source>
        <dbReference type="Proteomes" id="UP001151760"/>
    </source>
</evidence>
<feature type="compositionally biased region" description="Basic and acidic residues" evidence="1">
    <location>
        <begin position="41"/>
        <end position="53"/>
    </location>
</feature>
<comment type="caution">
    <text evidence="2">The sequence shown here is derived from an EMBL/GenBank/DDBJ whole genome shotgun (WGS) entry which is preliminary data.</text>
</comment>
<protein>
    <submittedName>
        <fullName evidence="2">Uncharacterized protein</fullName>
    </submittedName>
</protein>
<evidence type="ECO:0000256" key="1">
    <source>
        <dbReference type="SAM" id="MobiDB-lite"/>
    </source>
</evidence>
<keyword evidence="3" id="KW-1185">Reference proteome</keyword>
<name>A0ABQ5CI73_9ASTR</name>
<sequence length="141" mass="15870">MDVLVQSCFFDIQLTSLSPRNYIPPDVLLRVSIQPAWSSFEKAEEVKEDPQDDPKEEPEEDPKEEPEEALEMEVHDEADWDEEMNDPELIFPYEVVGSPYPPPLESSNSEPEMDVAGVVGVRPSEAIDVLAVYGESQPPKP</sequence>
<gene>
    <name evidence="2" type="ORF">Tco_0895570</name>
</gene>
<organism evidence="2 3">
    <name type="scientific">Tanacetum coccineum</name>
    <dbReference type="NCBI Taxonomy" id="301880"/>
    <lineage>
        <taxon>Eukaryota</taxon>
        <taxon>Viridiplantae</taxon>
        <taxon>Streptophyta</taxon>
        <taxon>Embryophyta</taxon>
        <taxon>Tracheophyta</taxon>
        <taxon>Spermatophyta</taxon>
        <taxon>Magnoliopsida</taxon>
        <taxon>eudicotyledons</taxon>
        <taxon>Gunneridae</taxon>
        <taxon>Pentapetalae</taxon>
        <taxon>asterids</taxon>
        <taxon>campanulids</taxon>
        <taxon>Asterales</taxon>
        <taxon>Asteraceae</taxon>
        <taxon>Asteroideae</taxon>
        <taxon>Anthemideae</taxon>
        <taxon>Anthemidinae</taxon>
        <taxon>Tanacetum</taxon>
    </lineage>
</organism>
<reference evidence="2" key="1">
    <citation type="journal article" date="2022" name="Int. J. Mol. Sci.">
        <title>Draft Genome of Tanacetum Coccineum: Genomic Comparison of Closely Related Tanacetum-Family Plants.</title>
        <authorList>
            <person name="Yamashiro T."/>
            <person name="Shiraishi A."/>
            <person name="Nakayama K."/>
            <person name="Satake H."/>
        </authorList>
    </citation>
    <scope>NUCLEOTIDE SEQUENCE</scope>
</reference>
<feature type="region of interest" description="Disordered" evidence="1">
    <location>
        <begin position="93"/>
        <end position="112"/>
    </location>
</feature>
<accession>A0ABQ5CI73</accession>
<proteinExistence type="predicted"/>
<dbReference type="Proteomes" id="UP001151760">
    <property type="component" value="Unassembled WGS sequence"/>
</dbReference>
<feature type="region of interest" description="Disordered" evidence="1">
    <location>
        <begin position="40"/>
        <end position="70"/>
    </location>
</feature>